<feature type="compositionally biased region" description="Basic and acidic residues" evidence="6">
    <location>
        <begin position="215"/>
        <end position="224"/>
    </location>
</feature>
<dbReference type="AlphaFoldDB" id="A0A183L127"/>
<reference evidence="8 9" key="2">
    <citation type="submission" date="2018-11" db="EMBL/GenBank/DDBJ databases">
        <authorList>
            <consortium name="Pathogen Informatics"/>
        </authorList>
    </citation>
    <scope>NUCLEOTIDE SEQUENCE [LARGE SCALE GENOMIC DNA]</scope>
    <source>
        <strain evidence="8">Dakar</strain>
        <strain evidence="9">Dakar, Senegal</strain>
    </source>
</reference>
<dbReference type="InterPro" id="IPR037272">
    <property type="entry name" value="SNS_sf"/>
</dbReference>
<feature type="region of interest" description="Disordered" evidence="6">
    <location>
        <begin position="211"/>
        <end position="241"/>
    </location>
</feature>
<keyword evidence="2" id="KW-0813">Transport</keyword>
<keyword evidence="3 7" id="KW-0812">Transmembrane</keyword>
<evidence type="ECO:0000256" key="4">
    <source>
        <dbReference type="ARBA" id="ARBA00022989"/>
    </source>
</evidence>
<dbReference type="PANTHER" id="PTHR11616">
    <property type="entry name" value="SODIUM/CHLORIDE DEPENDENT TRANSPORTER"/>
    <property type="match status" value="1"/>
</dbReference>
<dbReference type="GO" id="GO:0005283">
    <property type="term" value="F:amino acid:sodium symporter activity"/>
    <property type="evidence" value="ECO:0007669"/>
    <property type="project" value="TreeGrafter"/>
</dbReference>
<evidence type="ECO:0000313" key="8">
    <source>
        <dbReference type="EMBL" id="VDP74102.1"/>
    </source>
</evidence>
<feature type="compositionally biased region" description="Polar residues" evidence="6">
    <location>
        <begin position="225"/>
        <end position="235"/>
    </location>
</feature>
<protein>
    <submittedName>
        <fullName evidence="10">Transmembrane protein</fullName>
    </submittedName>
</protein>
<evidence type="ECO:0000313" key="10">
    <source>
        <dbReference type="WBParaSite" id="SCUD_0002102901-mRNA-1"/>
    </source>
</evidence>
<keyword evidence="4 7" id="KW-1133">Transmembrane helix</keyword>
<sequence length="263" mass="30129">MIDERPNWYWRICWLVFTPIICFLLIIAIFIYSTEFKEGNYTYPQWALIFRQILAAIPVLTIIAWFLYKYCKEGGYVLMKEFLKPVHEWGPAEKEYRTEFISMIKSNESLHRSRIYDIGPGNASTTMTHAISSSQMNFNLGGSLVSGLAVATGALAAASSAVILNTLQKQIPENSAQTFTSIKLPEQIERGDDDDDDDDDNVDIVRVKQIAPSHQKHDSNDHRLQSTTPHCLQQSHDQEENHEVHFDKLNKIQRLIDKVKNSI</sequence>
<feature type="transmembrane region" description="Helical" evidence="7">
    <location>
        <begin position="144"/>
        <end position="164"/>
    </location>
</feature>
<dbReference type="Proteomes" id="UP000279833">
    <property type="component" value="Unassembled WGS sequence"/>
</dbReference>
<evidence type="ECO:0000313" key="9">
    <source>
        <dbReference type="Proteomes" id="UP000279833"/>
    </source>
</evidence>
<dbReference type="EMBL" id="UZAK01045570">
    <property type="protein sequence ID" value="VDP74102.1"/>
    <property type="molecule type" value="Genomic_DNA"/>
</dbReference>
<dbReference type="Pfam" id="PF00209">
    <property type="entry name" value="SNF"/>
    <property type="match status" value="1"/>
</dbReference>
<dbReference type="InterPro" id="IPR000175">
    <property type="entry name" value="Na/ntran_symport"/>
</dbReference>
<dbReference type="STRING" id="6186.A0A183L127"/>
<evidence type="ECO:0000256" key="7">
    <source>
        <dbReference type="SAM" id="Phobius"/>
    </source>
</evidence>
<evidence type="ECO:0000256" key="2">
    <source>
        <dbReference type="ARBA" id="ARBA00022448"/>
    </source>
</evidence>
<dbReference type="PANTHER" id="PTHR11616:SF241">
    <property type="entry name" value="SODIUM- AND CHLORIDE-DEPENDENT GLYCINE TRANSPORTER 2"/>
    <property type="match status" value="1"/>
</dbReference>
<dbReference type="PROSITE" id="PS50267">
    <property type="entry name" value="NA_NEUROTRAN_SYMP_3"/>
    <property type="match status" value="1"/>
</dbReference>
<name>A0A183L127_9TREM</name>
<dbReference type="SUPFAM" id="SSF161070">
    <property type="entry name" value="SNF-like"/>
    <property type="match status" value="1"/>
</dbReference>
<dbReference type="GO" id="GO:0089718">
    <property type="term" value="P:amino acid import across plasma membrane"/>
    <property type="evidence" value="ECO:0007669"/>
    <property type="project" value="TreeGrafter"/>
</dbReference>
<reference evidence="10" key="1">
    <citation type="submission" date="2016-06" db="UniProtKB">
        <authorList>
            <consortium name="WormBaseParasite"/>
        </authorList>
    </citation>
    <scope>IDENTIFICATION</scope>
</reference>
<evidence type="ECO:0000256" key="3">
    <source>
        <dbReference type="ARBA" id="ARBA00022692"/>
    </source>
</evidence>
<dbReference type="GO" id="GO:0005886">
    <property type="term" value="C:plasma membrane"/>
    <property type="evidence" value="ECO:0007669"/>
    <property type="project" value="TreeGrafter"/>
</dbReference>
<organism evidence="10">
    <name type="scientific">Schistosoma curassoni</name>
    <dbReference type="NCBI Taxonomy" id="6186"/>
    <lineage>
        <taxon>Eukaryota</taxon>
        <taxon>Metazoa</taxon>
        <taxon>Spiralia</taxon>
        <taxon>Lophotrochozoa</taxon>
        <taxon>Platyhelminthes</taxon>
        <taxon>Trematoda</taxon>
        <taxon>Digenea</taxon>
        <taxon>Strigeidida</taxon>
        <taxon>Schistosomatoidea</taxon>
        <taxon>Schistosomatidae</taxon>
        <taxon>Schistosoma</taxon>
    </lineage>
</organism>
<evidence type="ECO:0000256" key="6">
    <source>
        <dbReference type="SAM" id="MobiDB-lite"/>
    </source>
</evidence>
<keyword evidence="9" id="KW-1185">Reference proteome</keyword>
<dbReference type="WBParaSite" id="SCUD_0002102901-mRNA-1">
    <property type="protein sequence ID" value="SCUD_0002102901-mRNA-1"/>
    <property type="gene ID" value="SCUD_0002102901"/>
</dbReference>
<feature type="transmembrane region" description="Helical" evidence="7">
    <location>
        <begin position="46"/>
        <end position="68"/>
    </location>
</feature>
<comment type="subcellular location">
    <subcellularLocation>
        <location evidence="1">Membrane</location>
        <topology evidence="1">Multi-pass membrane protein</topology>
    </subcellularLocation>
</comment>
<feature type="transmembrane region" description="Helical" evidence="7">
    <location>
        <begin position="12"/>
        <end position="34"/>
    </location>
</feature>
<accession>A0A183L127</accession>
<proteinExistence type="predicted"/>
<gene>
    <name evidence="8" type="ORF">SCUD_LOCUS21026</name>
</gene>
<evidence type="ECO:0000256" key="5">
    <source>
        <dbReference type="ARBA" id="ARBA00023136"/>
    </source>
</evidence>
<evidence type="ECO:0000256" key="1">
    <source>
        <dbReference type="ARBA" id="ARBA00004141"/>
    </source>
</evidence>
<keyword evidence="5 7" id="KW-0472">Membrane</keyword>